<protein>
    <submittedName>
        <fullName evidence="2">Uncharacterized protein</fullName>
    </submittedName>
</protein>
<feature type="compositionally biased region" description="Gly residues" evidence="1">
    <location>
        <begin position="184"/>
        <end position="203"/>
    </location>
</feature>
<reference evidence="2" key="1">
    <citation type="submission" date="2020-05" db="EMBL/GenBank/DDBJ databases">
        <title>Mycena genomes resolve the evolution of fungal bioluminescence.</title>
        <authorList>
            <person name="Tsai I.J."/>
        </authorList>
    </citation>
    <scope>NUCLEOTIDE SEQUENCE</scope>
    <source>
        <strain evidence="2">160909Yilan</strain>
    </source>
</reference>
<feature type="region of interest" description="Disordered" evidence="1">
    <location>
        <begin position="183"/>
        <end position="203"/>
    </location>
</feature>
<keyword evidence="3" id="KW-1185">Reference proteome</keyword>
<evidence type="ECO:0000256" key="1">
    <source>
        <dbReference type="SAM" id="MobiDB-lite"/>
    </source>
</evidence>
<organism evidence="2 3">
    <name type="scientific">Mycena sanguinolenta</name>
    <dbReference type="NCBI Taxonomy" id="230812"/>
    <lineage>
        <taxon>Eukaryota</taxon>
        <taxon>Fungi</taxon>
        <taxon>Dikarya</taxon>
        <taxon>Basidiomycota</taxon>
        <taxon>Agaricomycotina</taxon>
        <taxon>Agaricomycetes</taxon>
        <taxon>Agaricomycetidae</taxon>
        <taxon>Agaricales</taxon>
        <taxon>Marasmiineae</taxon>
        <taxon>Mycenaceae</taxon>
        <taxon>Mycena</taxon>
    </lineage>
</organism>
<dbReference type="Proteomes" id="UP000623467">
    <property type="component" value="Unassembled WGS sequence"/>
</dbReference>
<dbReference type="AlphaFoldDB" id="A0A8H6ZL59"/>
<evidence type="ECO:0000313" key="2">
    <source>
        <dbReference type="EMBL" id="KAF7378426.1"/>
    </source>
</evidence>
<dbReference type="OrthoDB" id="2991313at2759"/>
<evidence type="ECO:0000313" key="3">
    <source>
        <dbReference type="Proteomes" id="UP000623467"/>
    </source>
</evidence>
<dbReference type="InterPro" id="IPR059179">
    <property type="entry name" value="MLKL-like_MCAfunc"/>
</dbReference>
<proteinExistence type="predicted"/>
<gene>
    <name evidence="2" type="ORF">MSAN_00269200</name>
</gene>
<accession>A0A8H6ZL59</accession>
<sequence>MSLGPHGPAVPSVTNSSAPFLGLSFDAIRTSLIDLKDSTDVVPPLKSGVGAVLAVCDLAQRVSIYDEHAEGLAWRAVRILDVILNASRNRTDPVTPAVLNAIRTFVGLLHEISAAMEEELKPRRLRLHRRKSRLAEFVEQLNVTSETFKIGSAPIKEQPIPATPAQARELQMSQTIITISQVSGGTGGSGGMGGGEGGAGGPGYGPSFQAETVIIQNCPPEHARLEQSNNHLHTEVLVLWIVVLFRLSPVSRGYLSGCAGAL</sequence>
<dbReference type="EMBL" id="JACAZH010000001">
    <property type="protein sequence ID" value="KAF7378426.1"/>
    <property type="molecule type" value="Genomic_DNA"/>
</dbReference>
<dbReference type="CDD" id="cd21037">
    <property type="entry name" value="MLKL_NTD"/>
    <property type="match status" value="1"/>
</dbReference>
<comment type="caution">
    <text evidence="2">The sequence shown here is derived from an EMBL/GenBank/DDBJ whole genome shotgun (WGS) entry which is preliminary data.</text>
</comment>
<name>A0A8H6ZL59_9AGAR</name>